<sequence length="147" mass="16917">MKRLRPLGAALIFFSMTSVSAQCWEAVSAKYDIPVPLLKAIAEQESHFNNSAFRREPDGKYSVCMMQILNTWFPTIQRRFGITETDLRRDACTCLDVGGWILYESRKELGPNWRSVGGYNAKTEWKRIKYANDIEKRLSKFQAGEAK</sequence>
<evidence type="ECO:0000313" key="3">
    <source>
        <dbReference type="EMBL" id="TSP11008.1"/>
    </source>
</evidence>
<dbReference type="InterPro" id="IPR023346">
    <property type="entry name" value="Lysozyme-like_dom_sf"/>
</dbReference>
<dbReference type="EMBL" id="VCIZ01000012">
    <property type="protein sequence ID" value="TSP11008.1"/>
    <property type="molecule type" value="Genomic_DNA"/>
</dbReference>
<evidence type="ECO:0000313" key="4">
    <source>
        <dbReference type="Proteomes" id="UP000318943"/>
    </source>
</evidence>
<comment type="caution">
    <text evidence="3">The sequence shown here is derived from an EMBL/GenBank/DDBJ whole genome shotgun (WGS) entry which is preliminary data.</text>
</comment>
<keyword evidence="1" id="KW-0732">Signal</keyword>
<proteinExistence type="predicted"/>
<feature type="signal peptide" evidence="1">
    <location>
        <begin position="1"/>
        <end position="21"/>
    </location>
</feature>
<dbReference type="Proteomes" id="UP000318943">
    <property type="component" value="Unassembled WGS sequence"/>
</dbReference>
<organism evidence="3 4">
    <name type="scientific">Cupriavidus campinensis</name>
    <dbReference type="NCBI Taxonomy" id="151783"/>
    <lineage>
        <taxon>Bacteria</taxon>
        <taxon>Pseudomonadati</taxon>
        <taxon>Pseudomonadota</taxon>
        <taxon>Betaproteobacteria</taxon>
        <taxon>Burkholderiales</taxon>
        <taxon>Burkholderiaceae</taxon>
        <taxon>Cupriavidus</taxon>
    </lineage>
</organism>
<keyword evidence="4" id="KW-1185">Reference proteome</keyword>
<dbReference type="Gene3D" id="1.10.530.10">
    <property type="match status" value="1"/>
</dbReference>
<evidence type="ECO:0000256" key="1">
    <source>
        <dbReference type="SAM" id="SignalP"/>
    </source>
</evidence>
<dbReference type="RefSeq" id="WP_144200185.1">
    <property type="nucleotide sequence ID" value="NZ_CAJPVH010000008.1"/>
</dbReference>
<reference evidence="3 4" key="1">
    <citation type="submission" date="2019-05" db="EMBL/GenBank/DDBJ databases">
        <title>Whole genome sequence analysis of Cupriavidus campinensis S14E4C strain.</title>
        <authorList>
            <person name="Abbaszade G."/>
            <person name="Szabo A."/>
            <person name="Toumi M."/>
            <person name="Toth E."/>
        </authorList>
    </citation>
    <scope>NUCLEOTIDE SEQUENCE [LARGE SCALE GENOMIC DNA]</scope>
    <source>
        <strain evidence="3 4">S14E4C</strain>
    </source>
</reference>
<dbReference type="CDD" id="cd13400">
    <property type="entry name" value="LT_IagB-like"/>
    <property type="match status" value="1"/>
</dbReference>
<dbReference type="InterPro" id="IPR008258">
    <property type="entry name" value="Transglycosylase_SLT_dom_1"/>
</dbReference>
<name>A0ABY3EJ89_9BURK</name>
<feature type="chain" id="PRO_5047547433" evidence="1">
    <location>
        <begin position="22"/>
        <end position="147"/>
    </location>
</feature>
<feature type="domain" description="Transglycosylase SLT" evidence="2">
    <location>
        <begin position="22"/>
        <end position="124"/>
    </location>
</feature>
<accession>A0ABY3EJ89</accession>
<dbReference type="Pfam" id="PF01464">
    <property type="entry name" value="SLT"/>
    <property type="match status" value="1"/>
</dbReference>
<evidence type="ECO:0000259" key="2">
    <source>
        <dbReference type="Pfam" id="PF01464"/>
    </source>
</evidence>
<dbReference type="SUPFAM" id="SSF53955">
    <property type="entry name" value="Lysozyme-like"/>
    <property type="match status" value="1"/>
</dbReference>
<gene>
    <name evidence="3" type="ORF">FGG12_19280</name>
</gene>
<protein>
    <submittedName>
        <fullName evidence="3">Lytic transglycosylase domain-containing protein</fullName>
    </submittedName>
</protein>